<accession>A0A4R3MNL3</accession>
<dbReference type="RefSeq" id="WP_132251829.1">
    <property type="nucleotide sequence ID" value="NZ_SMAL01000004.1"/>
</dbReference>
<name>A0A4R3MNL3_9FIRM</name>
<evidence type="ECO:0008006" key="3">
    <source>
        <dbReference type="Google" id="ProtNLM"/>
    </source>
</evidence>
<evidence type="ECO:0000313" key="2">
    <source>
        <dbReference type="Proteomes" id="UP000294902"/>
    </source>
</evidence>
<dbReference type="EMBL" id="SMAL01000004">
    <property type="protein sequence ID" value="TCT14960.1"/>
    <property type="molecule type" value="Genomic_DNA"/>
</dbReference>
<keyword evidence="2" id="KW-1185">Reference proteome</keyword>
<sequence>MISIVAGDTGEGKTRQLISMANKSVKTSKGNIVFIDKCKKYSYEINHKVRLINTGEFPLMNANEFYGFVCGILSEDHDIHEIYFDELLKLAKIDIDSVSSLIDKLKKVSDRYNVHFIISISCELKSLPEYLKEYLVA</sequence>
<gene>
    <name evidence="1" type="ORF">EDC18_104110</name>
</gene>
<protein>
    <recommendedName>
        <fullName evidence="3">Twitching motility protein PilT</fullName>
    </recommendedName>
</protein>
<comment type="caution">
    <text evidence="1">The sequence shown here is derived from an EMBL/GenBank/DDBJ whole genome shotgun (WGS) entry which is preliminary data.</text>
</comment>
<proteinExistence type="predicted"/>
<evidence type="ECO:0000313" key="1">
    <source>
        <dbReference type="EMBL" id="TCT14960.1"/>
    </source>
</evidence>
<reference evidence="1 2" key="1">
    <citation type="submission" date="2019-03" db="EMBL/GenBank/DDBJ databases">
        <title>Genomic Encyclopedia of Type Strains, Phase IV (KMG-IV): sequencing the most valuable type-strain genomes for metagenomic binning, comparative biology and taxonomic classification.</title>
        <authorList>
            <person name="Goeker M."/>
        </authorList>
    </citation>
    <scope>NUCLEOTIDE SEQUENCE [LARGE SCALE GENOMIC DNA]</scope>
    <source>
        <strain evidence="1 2">DSM 24629</strain>
    </source>
</reference>
<dbReference type="Proteomes" id="UP000294902">
    <property type="component" value="Unassembled WGS sequence"/>
</dbReference>
<organism evidence="1 2">
    <name type="scientific">Natranaerovirga pectinivora</name>
    <dbReference type="NCBI Taxonomy" id="682400"/>
    <lineage>
        <taxon>Bacteria</taxon>
        <taxon>Bacillati</taxon>
        <taxon>Bacillota</taxon>
        <taxon>Clostridia</taxon>
        <taxon>Lachnospirales</taxon>
        <taxon>Natranaerovirgaceae</taxon>
        <taxon>Natranaerovirga</taxon>
    </lineage>
</organism>
<dbReference type="AlphaFoldDB" id="A0A4R3MNL3"/>
<dbReference type="OrthoDB" id="1953676at2"/>